<proteinExistence type="predicted"/>
<evidence type="ECO:0000313" key="2">
    <source>
        <dbReference type="Proteomes" id="UP000781958"/>
    </source>
</evidence>
<gene>
    <name evidence="1" type="ORF">J2851_003724</name>
</gene>
<dbReference type="EMBL" id="JAGINP010000013">
    <property type="protein sequence ID" value="MBP2293939.1"/>
    <property type="molecule type" value="Genomic_DNA"/>
</dbReference>
<dbReference type="RefSeq" id="WP_209767861.1">
    <property type="nucleotide sequence ID" value="NZ_JAGINP010000013.1"/>
</dbReference>
<reference evidence="1 2" key="1">
    <citation type="submission" date="2021-03" db="EMBL/GenBank/DDBJ databases">
        <title>Genomic Encyclopedia of Type Strains, Phase III (KMG-III): the genomes of soil and plant-associated and newly described type strains.</title>
        <authorList>
            <person name="Whitman W."/>
        </authorList>
    </citation>
    <scope>NUCLEOTIDE SEQUENCE [LARGE SCALE GENOMIC DNA]</scope>
    <source>
        <strain evidence="1 2">IMMIB AFH-6</strain>
    </source>
</reference>
<keyword evidence="2" id="KW-1185">Reference proteome</keyword>
<comment type="caution">
    <text evidence="1">The sequence shown here is derived from an EMBL/GenBank/DDBJ whole genome shotgun (WGS) entry which is preliminary data.</text>
</comment>
<evidence type="ECO:0000313" key="1">
    <source>
        <dbReference type="EMBL" id="MBP2293939.1"/>
    </source>
</evidence>
<name>A0ABS4SN09_9PROT</name>
<organism evidence="1 2">
    <name type="scientific">Azospirillum rugosum</name>
    <dbReference type="NCBI Taxonomy" id="416170"/>
    <lineage>
        <taxon>Bacteria</taxon>
        <taxon>Pseudomonadati</taxon>
        <taxon>Pseudomonadota</taxon>
        <taxon>Alphaproteobacteria</taxon>
        <taxon>Rhodospirillales</taxon>
        <taxon>Azospirillaceae</taxon>
        <taxon>Azospirillum</taxon>
    </lineage>
</organism>
<dbReference type="Proteomes" id="UP000781958">
    <property type="component" value="Unassembled WGS sequence"/>
</dbReference>
<sequence>MRTTKLTKMGNLDRGVEMTVDVHNGRIEITKADDIYNRAMAAGRAFTQRYRRTMAILSK</sequence>
<protein>
    <submittedName>
        <fullName evidence="1">Uncharacterized protein</fullName>
    </submittedName>
</protein>
<accession>A0ABS4SN09</accession>